<dbReference type="EMBL" id="CP049055">
    <property type="protein sequence ID" value="QII11021.1"/>
    <property type="molecule type" value="Genomic_DNA"/>
</dbReference>
<proteinExistence type="predicted"/>
<gene>
    <name evidence="1" type="ORF">KsCSTR_16420</name>
</gene>
<protein>
    <submittedName>
        <fullName evidence="1">Uncharacterized protein</fullName>
    </submittedName>
</protein>
<dbReference type="Proteomes" id="UP000501926">
    <property type="component" value="Chromosome"/>
</dbReference>
<organism evidence="1 2">
    <name type="scientific">Kuenenia stuttgartiensis</name>
    <dbReference type="NCBI Taxonomy" id="174633"/>
    <lineage>
        <taxon>Bacteria</taxon>
        <taxon>Pseudomonadati</taxon>
        <taxon>Planctomycetota</taxon>
        <taxon>Candidatus Brocadiia</taxon>
        <taxon>Candidatus Brocadiales</taxon>
        <taxon>Candidatus Brocadiaceae</taxon>
        <taxon>Candidatus Kuenenia</taxon>
    </lineage>
</organism>
<sequence>MEMKLIVNIGQIFINRLEEKWMMKLTYKVRTLYYLAFNEE</sequence>
<evidence type="ECO:0000313" key="1">
    <source>
        <dbReference type="EMBL" id="QII11021.1"/>
    </source>
</evidence>
<accession>A0A6G7GNL1</accession>
<name>A0A6G7GNL1_KUEST</name>
<evidence type="ECO:0000313" key="2">
    <source>
        <dbReference type="Proteomes" id="UP000501926"/>
    </source>
</evidence>
<dbReference type="AlphaFoldDB" id="A0A6G7GNL1"/>
<reference evidence="1 2" key="1">
    <citation type="submission" date="2020-02" db="EMBL/GenBank/DDBJ databases">
        <title>Newly sequenced genome of strain CSTR1 showed variability in Candidatus Kuenenia stuttgartiensis genomes.</title>
        <authorList>
            <person name="Ding C."/>
            <person name="Adrian L."/>
        </authorList>
    </citation>
    <scope>NUCLEOTIDE SEQUENCE [LARGE SCALE GENOMIC DNA]</scope>
    <source>
        <strain evidence="1 2">CSTR1</strain>
    </source>
</reference>